<dbReference type="Pfam" id="PF00990">
    <property type="entry name" value="GGDEF"/>
    <property type="match status" value="1"/>
</dbReference>
<dbReference type="InterPro" id="IPR000160">
    <property type="entry name" value="GGDEF_dom"/>
</dbReference>
<keyword evidence="10" id="KW-1185">Reference proteome</keyword>
<dbReference type="PROSITE" id="PS50883">
    <property type="entry name" value="EAL"/>
    <property type="match status" value="1"/>
</dbReference>
<feature type="domain" description="PAC" evidence="6">
    <location>
        <begin position="95"/>
        <end position="145"/>
    </location>
</feature>
<dbReference type="PROSITE" id="PS50887">
    <property type="entry name" value="GGDEF"/>
    <property type="match status" value="1"/>
</dbReference>
<dbReference type="SUPFAM" id="SSF141868">
    <property type="entry name" value="EAL domain-like"/>
    <property type="match status" value="1"/>
</dbReference>
<dbReference type="NCBIfam" id="TIGR00254">
    <property type="entry name" value="GGDEF"/>
    <property type="match status" value="1"/>
</dbReference>
<dbReference type="PROSITE" id="PS50113">
    <property type="entry name" value="PAC"/>
    <property type="match status" value="2"/>
</dbReference>
<dbReference type="EC" id="3.1.4.52" evidence="2"/>
<evidence type="ECO:0000259" key="5">
    <source>
        <dbReference type="PROSITE" id="PS50112"/>
    </source>
</evidence>
<feature type="domain" description="PAS" evidence="5">
    <location>
        <begin position="276"/>
        <end position="317"/>
    </location>
</feature>
<evidence type="ECO:0000313" key="10">
    <source>
        <dbReference type="Proteomes" id="UP000472676"/>
    </source>
</evidence>
<proteinExistence type="predicted"/>
<dbReference type="NCBIfam" id="TIGR00229">
    <property type="entry name" value="sensory_box"/>
    <property type="match status" value="3"/>
</dbReference>
<feature type="domain" description="GGDEF" evidence="8">
    <location>
        <begin position="441"/>
        <end position="574"/>
    </location>
</feature>
<name>A0A6M2BRZ9_9GAMM</name>
<evidence type="ECO:0000256" key="2">
    <source>
        <dbReference type="ARBA" id="ARBA00012282"/>
    </source>
</evidence>
<feature type="domain" description="EAL" evidence="7">
    <location>
        <begin position="583"/>
        <end position="837"/>
    </location>
</feature>
<dbReference type="Pfam" id="PF00989">
    <property type="entry name" value="PAS"/>
    <property type="match status" value="1"/>
</dbReference>
<evidence type="ECO:0000256" key="1">
    <source>
        <dbReference type="ARBA" id="ARBA00001946"/>
    </source>
</evidence>
<dbReference type="Pfam" id="PF00563">
    <property type="entry name" value="EAL"/>
    <property type="match status" value="1"/>
</dbReference>
<evidence type="ECO:0000313" key="9">
    <source>
        <dbReference type="EMBL" id="NGY05114.1"/>
    </source>
</evidence>
<dbReference type="SUPFAM" id="SSF55785">
    <property type="entry name" value="PYP-like sensor domain (PAS domain)"/>
    <property type="match status" value="3"/>
</dbReference>
<reference evidence="9 10" key="1">
    <citation type="journal article" date="2014" name="Int. J. Syst. Evol. Microbiol.">
        <title>Solimonas terrae sp. nov., isolated from soil.</title>
        <authorList>
            <person name="Kim S.J."/>
            <person name="Moon J.Y."/>
            <person name="Weon H.Y."/>
            <person name="Ahn J.H."/>
            <person name="Chen W.M."/>
            <person name="Kwon S.W."/>
        </authorList>
    </citation>
    <scope>NUCLEOTIDE SEQUENCE [LARGE SCALE GENOMIC DNA]</scope>
    <source>
        <strain evidence="9 10">KIS83-12</strain>
    </source>
</reference>
<dbReference type="GO" id="GO:0071111">
    <property type="term" value="F:cyclic-guanylate-specific phosphodiesterase activity"/>
    <property type="evidence" value="ECO:0007669"/>
    <property type="project" value="UniProtKB-EC"/>
</dbReference>
<dbReference type="GO" id="GO:0071732">
    <property type="term" value="P:cellular response to nitric oxide"/>
    <property type="evidence" value="ECO:0007669"/>
    <property type="project" value="UniProtKB-ARBA"/>
</dbReference>
<feature type="domain" description="PAS" evidence="5">
    <location>
        <begin position="18"/>
        <end position="71"/>
    </location>
</feature>
<evidence type="ECO:0000259" key="8">
    <source>
        <dbReference type="PROSITE" id="PS50887"/>
    </source>
</evidence>
<organism evidence="9 10">
    <name type="scientific">Solimonas terrae</name>
    <dbReference type="NCBI Taxonomy" id="1396819"/>
    <lineage>
        <taxon>Bacteria</taxon>
        <taxon>Pseudomonadati</taxon>
        <taxon>Pseudomonadota</taxon>
        <taxon>Gammaproteobacteria</taxon>
        <taxon>Nevskiales</taxon>
        <taxon>Nevskiaceae</taxon>
        <taxon>Solimonas</taxon>
    </lineage>
</organism>
<dbReference type="PIRSF" id="PIRSF005925">
    <property type="entry name" value="Dos"/>
    <property type="match status" value="1"/>
</dbReference>
<dbReference type="SMART" id="SM00086">
    <property type="entry name" value="PAC"/>
    <property type="match status" value="3"/>
</dbReference>
<dbReference type="InterPro" id="IPR035965">
    <property type="entry name" value="PAS-like_dom_sf"/>
</dbReference>
<evidence type="ECO:0000259" key="6">
    <source>
        <dbReference type="PROSITE" id="PS50113"/>
    </source>
</evidence>
<dbReference type="Pfam" id="PF13426">
    <property type="entry name" value="PAS_9"/>
    <property type="match status" value="2"/>
</dbReference>
<dbReference type="EMBL" id="JAAMOW010000004">
    <property type="protein sequence ID" value="NGY05114.1"/>
    <property type="molecule type" value="Genomic_DNA"/>
</dbReference>
<dbReference type="SMART" id="SM00267">
    <property type="entry name" value="GGDEF"/>
    <property type="match status" value="1"/>
</dbReference>
<dbReference type="FunFam" id="3.30.70.270:FF:000001">
    <property type="entry name" value="Diguanylate cyclase domain protein"/>
    <property type="match status" value="1"/>
</dbReference>
<dbReference type="SMART" id="SM00052">
    <property type="entry name" value="EAL"/>
    <property type="match status" value="1"/>
</dbReference>
<dbReference type="PANTHER" id="PTHR44757">
    <property type="entry name" value="DIGUANYLATE CYCLASE DGCP"/>
    <property type="match status" value="1"/>
</dbReference>
<sequence>MPNDVHAETPGPLPALGEEQRLRLVIEATPNAMIMVDQQGTIILVNSQTERLFGHLRSEMLGQSVEMLVPQRFRGAHHGYRRGFFAHPDTRSMGAGRDLYGVRKDGSEVPIEIGLNPLKMPEGVFVLASIIDITERKRSEERLRLVIEAAPNAMLMVNAGGGIVLVNSQAEKLFGYSRQELLELTIESLIPKRFRHQHERSRNGFFSQPDARAMGAGRDLYGLRKNGSEVPIEIGLNPLRIEQAQFVLASVIDITERLSADRLQRSLQAGVLRQAILDSLPFSVIATDTEGQIVAINPAAEQLLGYPPQALVGQSAMVMHEPAEVERRAEELSTQTGLHIPANFQVIVASGSRTTADEREWTYVHRDGSRVPVNIAITAMRDESGRVNGFLKVAYDITERRRAEAFIRHMAHHDALTNLPNRTLLLDRLESAIRQARRSGGGVVVLMLDLDHFKRINDSLGHQIGDKLLLKISQRLQRRVRDVDTVARLGGDEFVIVLTGIHSASDVQPLINELMRTISAPMSFDGHELLVTTSIGGCMFPADGSDPGALLKNADTAMYHAKASGRSNFHWFTTAMLQQTEEKLALGTALRRAIESSELTIVYQPEISLRDGRIVGMEALVRWSSPRHGEVSPDRFIPVAEETGLILTLGEWVLHSACRECVALQRTAGRNLRLAVNVSPRQFQQKDLPQLLQRVLTESGLPAHCMELEITEGMLMQSPEESAEVLRELRRLGIAIVVDDFGTGYSSLAYLTRFPIDKIKIDRSFVRDIANDAADAAVVNAIIAMARSLDIRVIAEGVETEEQEQYLLDRGCDEVQGFRYSPGVRAEDFARLLEPPRAA</sequence>
<dbReference type="PANTHER" id="PTHR44757:SF2">
    <property type="entry name" value="BIOFILM ARCHITECTURE MAINTENANCE PROTEIN MBAA"/>
    <property type="match status" value="1"/>
</dbReference>
<dbReference type="InterPro" id="IPR035919">
    <property type="entry name" value="EAL_sf"/>
</dbReference>
<dbReference type="Gene3D" id="3.20.20.450">
    <property type="entry name" value="EAL domain"/>
    <property type="match status" value="1"/>
</dbReference>
<comment type="cofactor">
    <cofactor evidence="1">
        <name>Mg(2+)</name>
        <dbReference type="ChEBI" id="CHEBI:18420"/>
    </cofactor>
</comment>
<evidence type="ECO:0000256" key="3">
    <source>
        <dbReference type="ARBA" id="ARBA00022636"/>
    </source>
</evidence>
<dbReference type="CDD" id="cd01949">
    <property type="entry name" value="GGDEF"/>
    <property type="match status" value="1"/>
</dbReference>
<dbReference type="InterPro" id="IPR000014">
    <property type="entry name" value="PAS"/>
</dbReference>
<dbReference type="SUPFAM" id="SSF55073">
    <property type="entry name" value="Nucleotide cyclase"/>
    <property type="match status" value="1"/>
</dbReference>
<dbReference type="AlphaFoldDB" id="A0A6M2BRZ9"/>
<dbReference type="InterPro" id="IPR029787">
    <property type="entry name" value="Nucleotide_cyclase"/>
</dbReference>
<dbReference type="FunFam" id="3.20.20.450:FF:000001">
    <property type="entry name" value="Cyclic di-GMP phosphodiesterase yahA"/>
    <property type="match status" value="1"/>
</dbReference>
<dbReference type="CDD" id="cd00130">
    <property type="entry name" value="PAS"/>
    <property type="match status" value="3"/>
</dbReference>
<dbReference type="InterPro" id="IPR052155">
    <property type="entry name" value="Biofilm_reg_signaling"/>
</dbReference>
<dbReference type="Gene3D" id="3.30.70.270">
    <property type="match status" value="1"/>
</dbReference>
<dbReference type="InterPro" id="IPR012226">
    <property type="entry name" value="Diguanyl_cyclase/Pdiesterase"/>
</dbReference>
<dbReference type="Proteomes" id="UP000472676">
    <property type="component" value="Unassembled WGS sequence"/>
</dbReference>
<gene>
    <name evidence="9" type="ORF">G7Y85_10070</name>
</gene>
<dbReference type="InterPro" id="IPR013767">
    <property type="entry name" value="PAS_fold"/>
</dbReference>
<dbReference type="SMART" id="SM00091">
    <property type="entry name" value="PAS"/>
    <property type="match status" value="3"/>
</dbReference>
<dbReference type="InterPro" id="IPR000700">
    <property type="entry name" value="PAS-assoc_C"/>
</dbReference>
<dbReference type="InterPro" id="IPR001633">
    <property type="entry name" value="EAL_dom"/>
</dbReference>
<dbReference type="InterPro" id="IPR001610">
    <property type="entry name" value="PAC"/>
</dbReference>
<keyword evidence="3" id="KW-0973">c-di-GMP</keyword>
<comment type="caution">
    <text evidence="9">The sequence shown here is derived from an EMBL/GenBank/DDBJ whole genome shotgun (WGS) entry which is preliminary data.</text>
</comment>
<evidence type="ECO:0000259" key="7">
    <source>
        <dbReference type="PROSITE" id="PS50883"/>
    </source>
</evidence>
<protein>
    <recommendedName>
        <fullName evidence="2">cyclic-guanylate-specific phosphodiesterase</fullName>
        <ecNumber evidence="2">3.1.4.52</ecNumber>
    </recommendedName>
</protein>
<dbReference type="CDD" id="cd01948">
    <property type="entry name" value="EAL"/>
    <property type="match status" value="1"/>
</dbReference>
<dbReference type="Gene3D" id="3.30.450.20">
    <property type="entry name" value="PAS domain"/>
    <property type="match status" value="3"/>
</dbReference>
<feature type="domain" description="PAS" evidence="5">
    <location>
        <begin position="139"/>
        <end position="182"/>
    </location>
</feature>
<comment type="catalytic activity">
    <reaction evidence="4">
        <text>3',3'-c-di-GMP + H2O = 5'-phosphoguanylyl(3'-&gt;5')guanosine + H(+)</text>
        <dbReference type="Rhea" id="RHEA:24902"/>
        <dbReference type="ChEBI" id="CHEBI:15377"/>
        <dbReference type="ChEBI" id="CHEBI:15378"/>
        <dbReference type="ChEBI" id="CHEBI:58754"/>
        <dbReference type="ChEBI" id="CHEBI:58805"/>
        <dbReference type="EC" id="3.1.4.52"/>
    </reaction>
    <physiologicalReaction direction="left-to-right" evidence="4">
        <dbReference type="Rhea" id="RHEA:24903"/>
    </physiologicalReaction>
</comment>
<feature type="domain" description="PAC" evidence="6">
    <location>
        <begin position="357"/>
        <end position="409"/>
    </location>
</feature>
<dbReference type="InterPro" id="IPR043128">
    <property type="entry name" value="Rev_trsase/Diguanyl_cyclase"/>
</dbReference>
<dbReference type="GO" id="GO:0006355">
    <property type="term" value="P:regulation of DNA-templated transcription"/>
    <property type="evidence" value="ECO:0007669"/>
    <property type="project" value="InterPro"/>
</dbReference>
<accession>A0A6M2BRZ9</accession>
<dbReference type="PROSITE" id="PS50112">
    <property type="entry name" value="PAS"/>
    <property type="match status" value="3"/>
</dbReference>
<evidence type="ECO:0000256" key="4">
    <source>
        <dbReference type="ARBA" id="ARBA00051114"/>
    </source>
</evidence>